<dbReference type="PANTHER" id="PTHR12292">
    <property type="entry name" value="RWD DOMAIN-CONTAINING PROTEIN"/>
    <property type="match status" value="1"/>
</dbReference>
<proteinExistence type="predicted"/>
<dbReference type="EMBL" id="MRZV01001938">
    <property type="protein sequence ID" value="PIK35289.1"/>
    <property type="molecule type" value="Genomic_DNA"/>
</dbReference>
<dbReference type="InterPro" id="IPR016135">
    <property type="entry name" value="UBQ-conjugating_enzyme/RWD"/>
</dbReference>
<dbReference type="AlphaFoldDB" id="A0A2G8JHU4"/>
<keyword evidence="3" id="KW-1185">Reference proteome</keyword>
<comment type="caution">
    <text evidence="2">The sequence shown here is derived from an EMBL/GenBank/DDBJ whole genome shotgun (WGS) entry which is preliminary data.</text>
</comment>
<gene>
    <name evidence="2" type="ORF">BSL78_27891</name>
</gene>
<dbReference type="SUPFAM" id="SSF54495">
    <property type="entry name" value="UBC-like"/>
    <property type="match status" value="1"/>
</dbReference>
<dbReference type="Pfam" id="PF05773">
    <property type="entry name" value="RWD"/>
    <property type="match status" value="1"/>
</dbReference>
<dbReference type="Proteomes" id="UP000230750">
    <property type="component" value="Unassembled WGS sequence"/>
</dbReference>
<accession>A0A2G8JHU4</accession>
<feature type="non-terminal residue" evidence="2">
    <location>
        <position position="135"/>
    </location>
</feature>
<dbReference type="SMART" id="SM00591">
    <property type="entry name" value="RWD"/>
    <property type="match status" value="1"/>
</dbReference>
<evidence type="ECO:0000259" key="1">
    <source>
        <dbReference type="PROSITE" id="PS50908"/>
    </source>
</evidence>
<dbReference type="OrthoDB" id="10045773at2759"/>
<dbReference type="PROSITE" id="PS50908">
    <property type="entry name" value="RWD"/>
    <property type="match status" value="1"/>
</dbReference>
<organism evidence="2 3">
    <name type="scientific">Stichopus japonicus</name>
    <name type="common">Sea cucumber</name>
    <dbReference type="NCBI Taxonomy" id="307972"/>
    <lineage>
        <taxon>Eukaryota</taxon>
        <taxon>Metazoa</taxon>
        <taxon>Echinodermata</taxon>
        <taxon>Eleutherozoa</taxon>
        <taxon>Echinozoa</taxon>
        <taxon>Holothuroidea</taxon>
        <taxon>Aspidochirotacea</taxon>
        <taxon>Aspidochirotida</taxon>
        <taxon>Stichopodidae</taxon>
        <taxon>Apostichopus</taxon>
    </lineage>
</organism>
<name>A0A2G8JHU4_STIJA</name>
<protein>
    <recommendedName>
        <fullName evidence="1">RWD domain-containing protein</fullName>
    </recommendedName>
</protein>
<evidence type="ECO:0000313" key="3">
    <source>
        <dbReference type="Proteomes" id="UP000230750"/>
    </source>
</evidence>
<dbReference type="Gene3D" id="3.10.110.10">
    <property type="entry name" value="Ubiquitin Conjugating Enzyme"/>
    <property type="match status" value="1"/>
</dbReference>
<reference evidence="2 3" key="1">
    <citation type="journal article" date="2017" name="PLoS Biol.">
        <title>The sea cucumber genome provides insights into morphological evolution and visceral regeneration.</title>
        <authorList>
            <person name="Zhang X."/>
            <person name="Sun L."/>
            <person name="Yuan J."/>
            <person name="Sun Y."/>
            <person name="Gao Y."/>
            <person name="Zhang L."/>
            <person name="Li S."/>
            <person name="Dai H."/>
            <person name="Hamel J.F."/>
            <person name="Liu C."/>
            <person name="Yu Y."/>
            <person name="Liu S."/>
            <person name="Lin W."/>
            <person name="Guo K."/>
            <person name="Jin S."/>
            <person name="Xu P."/>
            <person name="Storey K.B."/>
            <person name="Huan P."/>
            <person name="Zhang T."/>
            <person name="Zhou Y."/>
            <person name="Zhang J."/>
            <person name="Lin C."/>
            <person name="Li X."/>
            <person name="Xing L."/>
            <person name="Huo D."/>
            <person name="Sun M."/>
            <person name="Wang L."/>
            <person name="Mercier A."/>
            <person name="Li F."/>
            <person name="Yang H."/>
            <person name="Xiang J."/>
        </authorList>
    </citation>
    <scope>NUCLEOTIDE SEQUENCE [LARGE SCALE GENOMIC DNA]</scope>
    <source>
        <strain evidence="2">Shaxun</strain>
        <tissue evidence="2">Muscle</tissue>
    </source>
</reference>
<evidence type="ECO:0000313" key="2">
    <source>
        <dbReference type="EMBL" id="PIK35289.1"/>
    </source>
</evidence>
<feature type="domain" description="RWD" evidence="1">
    <location>
        <begin position="11"/>
        <end position="125"/>
    </location>
</feature>
<dbReference type="InterPro" id="IPR006575">
    <property type="entry name" value="RWD_dom"/>
</dbReference>
<sequence length="135" mass="14937">MPSRLPEDLKEELNAIASIYSGKDEVAVLETSAKTGVTETKDGHVTIQVSPDQCTCKVIFTLSEDYPAKPPARIEVSENDTQIKRLPDDTLQTILQTLYQAAQECLGNPMIFTLVEKFKEQLQEHSGKDGQGVEN</sequence>
<dbReference type="InterPro" id="IPR040213">
    <property type="entry name" value="GIR2-like"/>
</dbReference>